<gene>
    <name evidence="2" type="ORF">SSLN_LOCUS14962</name>
</gene>
<dbReference type="Proteomes" id="UP000275846">
    <property type="component" value="Unassembled WGS sequence"/>
</dbReference>
<evidence type="ECO:0000313" key="3">
    <source>
        <dbReference type="Proteomes" id="UP000275846"/>
    </source>
</evidence>
<sequence>MPPGTGAPSGKSPWHRRCDLLHATAAGEWTKSYYLNYSFMEMSPLVLVDKGSSATLQGHPEELAEAVSDRPGELGGPRPELTDLEEGSEDRGYNL</sequence>
<feature type="region of interest" description="Disordered" evidence="1">
    <location>
        <begin position="65"/>
        <end position="95"/>
    </location>
</feature>
<protein>
    <submittedName>
        <fullName evidence="2 4">Uncharacterized protein</fullName>
    </submittedName>
</protein>
<accession>A0A183TER4</accession>
<dbReference type="AlphaFoldDB" id="A0A183TER4"/>
<name>A0A183TER4_SCHSO</name>
<evidence type="ECO:0000313" key="2">
    <source>
        <dbReference type="EMBL" id="VDM01348.1"/>
    </source>
</evidence>
<dbReference type="EMBL" id="UYSU01039471">
    <property type="protein sequence ID" value="VDM01348.1"/>
    <property type="molecule type" value="Genomic_DNA"/>
</dbReference>
<keyword evidence="3" id="KW-1185">Reference proteome</keyword>
<dbReference type="WBParaSite" id="SSLN_0001552301-mRNA-1">
    <property type="protein sequence ID" value="SSLN_0001552301-mRNA-1"/>
    <property type="gene ID" value="SSLN_0001552301"/>
</dbReference>
<proteinExistence type="predicted"/>
<reference evidence="2 3" key="2">
    <citation type="submission" date="2018-11" db="EMBL/GenBank/DDBJ databases">
        <authorList>
            <consortium name="Pathogen Informatics"/>
        </authorList>
    </citation>
    <scope>NUCLEOTIDE SEQUENCE [LARGE SCALE GENOMIC DNA]</scope>
    <source>
        <strain evidence="2 3">NST_G2</strain>
    </source>
</reference>
<evidence type="ECO:0000313" key="4">
    <source>
        <dbReference type="WBParaSite" id="SSLN_0001552301-mRNA-1"/>
    </source>
</evidence>
<evidence type="ECO:0000256" key="1">
    <source>
        <dbReference type="SAM" id="MobiDB-lite"/>
    </source>
</evidence>
<reference evidence="4" key="1">
    <citation type="submission" date="2016-06" db="UniProtKB">
        <authorList>
            <consortium name="WormBaseParasite"/>
        </authorList>
    </citation>
    <scope>IDENTIFICATION</scope>
</reference>
<organism evidence="4">
    <name type="scientific">Schistocephalus solidus</name>
    <name type="common">Tapeworm</name>
    <dbReference type="NCBI Taxonomy" id="70667"/>
    <lineage>
        <taxon>Eukaryota</taxon>
        <taxon>Metazoa</taxon>
        <taxon>Spiralia</taxon>
        <taxon>Lophotrochozoa</taxon>
        <taxon>Platyhelminthes</taxon>
        <taxon>Cestoda</taxon>
        <taxon>Eucestoda</taxon>
        <taxon>Diphyllobothriidea</taxon>
        <taxon>Diphyllobothriidae</taxon>
        <taxon>Schistocephalus</taxon>
    </lineage>
</organism>